<evidence type="ECO:0000313" key="3">
    <source>
        <dbReference type="Proteomes" id="UP000013827"/>
    </source>
</evidence>
<organism evidence="2 3">
    <name type="scientific">Emiliania huxleyi (strain CCMP1516)</name>
    <dbReference type="NCBI Taxonomy" id="280463"/>
    <lineage>
        <taxon>Eukaryota</taxon>
        <taxon>Haptista</taxon>
        <taxon>Haptophyta</taxon>
        <taxon>Prymnesiophyceae</taxon>
        <taxon>Isochrysidales</taxon>
        <taxon>Noelaerhabdaceae</taxon>
        <taxon>Emiliania</taxon>
    </lineage>
</organism>
<dbReference type="EnsemblProtists" id="EOD29137">
    <property type="protein sequence ID" value="EOD29137"/>
    <property type="gene ID" value="EMIHUDRAFT_234073"/>
</dbReference>
<dbReference type="HOGENOM" id="CLU_1345384_0_0_1"/>
<feature type="domain" description="ShKT" evidence="1">
    <location>
        <begin position="163"/>
        <end position="188"/>
    </location>
</feature>
<evidence type="ECO:0000259" key="1">
    <source>
        <dbReference type="Pfam" id="PF01549"/>
    </source>
</evidence>
<feature type="domain" description="ShKT" evidence="1">
    <location>
        <begin position="78"/>
        <end position="106"/>
    </location>
</feature>
<keyword evidence="3" id="KW-1185">Reference proteome</keyword>
<proteinExistence type="predicted"/>
<sequence>MSPAAASERCKEAASRMLLRKAAADDRCADWAAAGYCDSASHSQYMAATCADACAAQSTEADVDAAIAAGNDTQDAASCASWAEAGYCTHQDYVEYMLVNCAASCRGAGGPSAIGAEGAARLGGGEGYLDWLRGGLRRAIAVVSARSGRGGGGGGGAAPVSLNKECVAWAKLGYCHAGPNQVYMKQTCVAENSQRTATRDTAIS</sequence>
<dbReference type="InterPro" id="IPR003582">
    <property type="entry name" value="ShKT_dom"/>
</dbReference>
<evidence type="ECO:0000313" key="2">
    <source>
        <dbReference type="EnsemblProtists" id="EOD29137"/>
    </source>
</evidence>
<dbReference type="Pfam" id="PF01549">
    <property type="entry name" value="ShK"/>
    <property type="match status" value="3"/>
</dbReference>
<dbReference type="Proteomes" id="UP000013827">
    <property type="component" value="Unassembled WGS sequence"/>
</dbReference>
<protein>
    <recommendedName>
        <fullName evidence="1">ShKT domain-containing protein</fullName>
    </recommendedName>
</protein>
<feature type="domain" description="ShKT" evidence="1">
    <location>
        <begin position="26"/>
        <end position="54"/>
    </location>
</feature>
<dbReference type="GeneID" id="17274682"/>
<dbReference type="PaxDb" id="2903-EOD29137"/>
<dbReference type="AlphaFoldDB" id="A0A0D3K052"/>
<dbReference type="KEGG" id="ehx:EMIHUDRAFT_234073"/>
<dbReference type="RefSeq" id="XP_005781566.1">
    <property type="nucleotide sequence ID" value="XM_005781509.1"/>
</dbReference>
<dbReference type="Gene3D" id="1.10.10.1940">
    <property type="match status" value="1"/>
</dbReference>
<name>A0A0D3K052_EMIH1</name>
<reference evidence="2" key="2">
    <citation type="submission" date="2024-10" db="UniProtKB">
        <authorList>
            <consortium name="EnsemblProtists"/>
        </authorList>
    </citation>
    <scope>IDENTIFICATION</scope>
</reference>
<accession>A0A0D3K052</accession>
<reference evidence="3" key="1">
    <citation type="journal article" date="2013" name="Nature">
        <title>Pan genome of the phytoplankton Emiliania underpins its global distribution.</title>
        <authorList>
            <person name="Read B.A."/>
            <person name="Kegel J."/>
            <person name="Klute M.J."/>
            <person name="Kuo A."/>
            <person name="Lefebvre S.C."/>
            <person name="Maumus F."/>
            <person name="Mayer C."/>
            <person name="Miller J."/>
            <person name="Monier A."/>
            <person name="Salamov A."/>
            <person name="Young J."/>
            <person name="Aguilar M."/>
            <person name="Claverie J.M."/>
            <person name="Frickenhaus S."/>
            <person name="Gonzalez K."/>
            <person name="Herman E.K."/>
            <person name="Lin Y.C."/>
            <person name="Napier J."/>
            <person name="Ogata H."/>
            <person name="Sarno A.F."/>
            <person name="Shmutz J."/>
            <person name="Schroeder D."/>
            <person name="de Vargas C."/>
            <person name="Verret F."/>
            <person name="von Dassow P."/>
            <person name="Valentin K."/>
            <person name="Van de Peer Y."/>
            <person name="Wheeler G."/>
            <person name="Dacks J.B."/>
            <person name="Delwiche C.F."/>
            <person name="Dyhrman S.T."/>
            <person name="Glockner G."/>
            <person name="John U."/>
            <person name="Richards T."/>
            <person name="Worden A.Z."/>
            <person name="Zhang X."/>
            <person name="Grigoriev I.V."/>
            <person name="Allen A.E."/>
            <person name="Bidle K."/>
            <person name="Borodovsky M."/>
            <person name="Bowler C."/>
            <person name="Brownlee C."/>
            <person name="Cock J.M."/>
            <person name="Elias M."/>
            <person name="Gladyshev V.N."/>
            <person name="Groth M."/>
            <person name="Guda C."/>
            <person name="Hadaegh A."/>
            <person name="Iglesias-Rodriguez M.D."/>
            <person name="Jenkins J."/>
            <person name="Jones B.M."/>
            <person name="Lawson T."/>
            <person name="Leese F."/>
            <person name="Lindquist E."/>
            <person name="Lobanov A."/>
            <person name="Lomsadze A."/>
            <person name="Malik S.B."/>
            <person name="Marsh M.E."/>
            <person name="Mackinder L."/>
            <person name="Mock T."/>
            <person name="Mueller-Roeber B."/>
            <person name="Pagarete A."/>
            <person name="Parker M."/>
            <person name="Probert I."/>
            <person name="Quesneville H."/>
            <person name="Raines C."/>
            <person name="Rensing S.A."/>
            <person name="Riano-Pachon D.M."/>
            <person name="Richier S."/>
            <person name="Rokitta S."/>
            <person name="Shiraiwa Y."/>
            <person name="Soanes D.M."/>
            <person name="van der Giezen M."/>
            <person name="Wahlund T.M."/>
            <person name="Williams B."/>
            <person name="Wilson W."/>
            <person name="Wolfe G."/>
            <person name="Wurch L.L."/>
        </authorList>
    </citation>
    <scope>NUCLEOTIDE SEQUENCE</scope>
</reference>